<keyword evidence="1" id="KW-0732">Signal</keyword>
<accession>A0A1N7PK75</accession>
<sequence>MIQKLRNRFKKPLQCLAVMMAFFFSVLAVGDGFEQVEEPVYVGEFVDEADFDYVDFPTSLLRNQSVNKLSKVQRLEIVKIFDVLVNNLTLNTEFVKISFLGFSGEIPYFQFVLEKVIASNAP</sequence>
<feature type="chain" id="PRO_5012930160" evidence="1">
    <location>
        <begin position="29"/>
        <end position="122"/>
    </location>
</feature>
<feature type="signal peptide" evidence="1">
    <location>
        <begin position="1"/>
        <end position="28"/>
    </location>
</feature>
<reference evidence="3" key="1">
    <citation type="submission" date="2017-01" db="EMBL/GenBank/DDBJ databases">
        <authorList>
            <person name="Varghese N."/>
            <person name="Submissions S."/>
        </authorList>
    </citation>
    <scope>NUCLEOTIDE SEQUENCE [LARGE SCALE GENOMIC DNA]</scope>
    <source>
        <strain evidence="3">DSM 46698</strain>
    </source>
</reference>
<name>A0A1N7PK75_9BACT</name>
<dbReference type="RefSeq" id="WP_084565971.1">
    <property type="nucleotide sequence ID" value="NZ_FTOP01000017.1"/>
</dbReference>
<dbReference type="OrthoDB" id="839566at2"/>
<dbReference type="Proteomes" id="UP000186026">
    <property type="component" value="Unassembled WGS sequence"/>
</dbReference>
<dbReference type="STRING" id="529505.SAMN05421761_11718"/>
<keyword evidence="3" id="KW-1185">Reference proteome</keyword>
<organism evidence="2 3">
    <name type="scientific">Belliella pelovolcani</name>
    <dbReference type="NCBI Taxonomy" id="529505"/>
    <lineage>
        <taxon>Bacteria</taxon>
        <taxon>Pseudomonadati</taxon>
        <taxon>Bacteroidota</taxon>
        <taxon>Cytophagia</taxon>
        <taxon>Cytophagales</taxon>
        <taxon>Cyclobacteriaceae</taxon>
        <taxon>Belliella</taxon>
    </lineage>
</organism>
<proteinExistence type="predicted"/>
<evidence type="ECO:0000313" key="2">
    <source>
        <dbReference type="EMBL" id="SIT10992.1"/>
    </source>
</evidence>
<gene>
    <name evidence="2" type="ORF">SAMN05421761_11718</name>
</gene>
<dbReference type="EMBL" id="FTOP01000017">
    <property type="protein sequence ID" value="SIT10992.1"/>
    <property type="molecule type" value="Genomic_DNA"/>
</dbReference>
<dbReference type="AlphaFoldDB" id="A0A1N7PK75"/>
<evidence type="ECO:0000256" key="1">
    <source>
        <dbReference type="SAM" id="SignalP"/>
    </source>
</evidence>
<protein>
    <submittedName>
        <fullName evidence="2">Uncharacterized protein</fullName>
    </submittedName>
</protein>
<evidence type="ECO:0000313" key="3">
    <source>
        <dbReference type="Proteomes" id="UP000186026"/>
    </source>
</evidence>